<reference evidence="5 6" key="2">
    <citation type="submission" date="2020-07" db="EMBL/GenBank/DDBJ databases">
        <title>Genome assembly of wild tea tree DASZ reveals pedigree and selection history of tea varieties.</title>
        <authorList>
            <person name="Zhang W."/>
        </authorList>
    </citation>
    <scope>NUCLEOTIDE SEQUENCE [LARGE SCALE GENOMIC DNA]</scope>
    <source>
        <strain evidence="6">cv. G240</strain>
        <tissue evidence="5">Leaf</tissue>
    </source>
</reference>
<accession>A0A7J7HW57</accession>
<dbReference type="InterPro" id="IPR001362">
    <property type="entry name" value="Glyco_hydro_32"/>
</dbReference>
<evidence type="ECO:0000256" key="2">
    <source>
        <dbReference type="ARBA" id="ARBA00022801"/>
    </source>
</evidence>
<keyword evidence="6" id="KW-1185">Reference proteome</keyword>
<dbReference type="AlphaFoldDB" id="A0A7J7HW57"/>
<dbReference type="Proteomes" id="UP000593564">
    <property type="component" value="Unassembled WGS sequence"/>
</dbReference>
<reference evidence="6" key="1">
    <citation type="journal article" date="2020" name="Nat. Commun.">
        <title>Genome assembly of wild tea tree DASZ reveals pedigree and selection history of tea varieties.</title>
        <authorList>
            <person name="Zhang W."/>
            <person name="Zhang Y."/>
            <person name="Qiu H."/>
            <person name="Guo Y."/>
            <person name="Wan H."/>
            <person name="Zhang X."/>
            <person name="Scossa F."/>
            <person name="Alseekh S."/>
            <person name="Zhang Q."/>
            <person name="Wang P."/>
            <person name="Xu L."/>
            <person name="Schmidt M.H."/>
            <person name="Jia X."/>
            <person name="Li D."/>
            <person name="Zhu A."/>
            <person name="Guo F."/>
            <person name="Chen W."/>
            <person name="Ni D."/>
            <person name="Usadel B."/>
            <person name="Fernie A.R."/>
            <person name="Wen W."/>
        </authorList>
    </citation>
    <scope>NUCLEOTIDE SEQUENCE [LARGE SCALE GENOMIC DNA]</scope>
    <source>
        <strain evidence="6">cv. G240</strain>
    </source>
</reference>
<dbReference type="PANTHER" id="PTHR31953">
    <property type="entry name" value="BETA-FRUCTOFURANOSIDASE, INSOLUBLE ISOENZYME CWINV1-RELATED"/>
    <property type="match status" value="1"/>
</dbReference>
<proteinExistence type="inferred from homology"/>
<evidence type="ECO:0000259" key="4">
    <source>
        <dbReference type="Pfam" id="PF00251"/>
    </source>
</evidence>
<feature type="domain" description="Glycosyl hydrolase family 32 N-terminal" evidence="4">
    <location>
        <begin position="1"/>
        <end position="281"/>
    </location>
</feature>
<comment type="similarity">
    <text evidence="1">Belongs to the glycosyl hydrolase 32 family.</text>
</comment>
<dbReference type="InterPro" id="IPR050551">
    <property type="entry name" value="Fructan_Metab_Enzymes"/>
</dbReference>
<name>A0A7J7HW57_CAMSI</name>
<dbReference type="SMART" id="SM00640">
    <property type="entry name" value="Glyco_32"/>
    <property type="match status" value="1"/>
</dbReference>
<dbReference type="GO" id="GO:0004553">
    <property type="term" value="F:hydrolase activity, hydrolyzing O-glycosyl compounds"/>
    <property type="evidence" value="ECO:0007669"/>
    <property type="project" value="InterPro"/>
</dbReference>
<evidence type="ECO:0000256" key="3">
    <source>
        <dbReference type="ARBA" id="ARBA00023295"/>
    </source>
</evidence>
<dbReference type="EMBL" id="JACBKZ010000002">
    <property type="protein sequence ID" value="KAF5956314.1"/>
    <property type="molecule type" value="Genomic_DNA"/>
</dbReference>
<dbReference type="InterPro" id="IPR023296">
    <property type="entry name" value="Glyco_hydro_beta-prop_sf"/>
</dbReference>
<dbReference type="GO" id="GO:0005975">
    <property type="term" value="P:carbohydrate metabolic process"/>
    <property type="evidence" value="ECO:0007669"/>
    <property type="project" value="InterPro"/>
</dbReference>
<dbReference type="SUPFAM" id="SSF75005">
    <property type="entry name" value="Arabinanase/levansucrase/invertase"/>
    <property type="match status" value="1"/>
</dbReference>
<keyword evidence="2" id="KW-0378">Hydrolase</keyword>
<dbReference type="Gene3D" id="2.115.10.20">
    <property type="entry name" value="Glycosyl hydrolase domain, family 43"/>
    <property type="match status" value="1"/>
</dbReference>
<dbReference type="InterPro" id="IPR013148">
    <property type="entry name" value="Glyco_hydro_32_N"/>
</dbReference>
<evidence type="ECO:0000313" key="6">
    <source>
        <dbReference type="Proteomes" id="UP000593564"/>
    </source>
</evidence>
<organism evidence="5 6">
    <name type="scientific">Camellia sinensis</name>
    <name type="common">Tea plant</name>
    <name type="synonym">Thea sinensis</name>
    <dbReference type="NCBI Taxonomy" id="4442"/>
    <lineage>
        <taxon>Eukaryota</taxon>
        <taxon>Viridiplantae</taxon>
        <taxon>Streptophyta</taxon>
        <taxon>Embryophyta</taxon>
        <taxon>Tracheophyta</taxon>
        <taxon>Spermatophyta</taxon>
        <taxon>Magnoliopsida</taxon>
        <taxon>eudicotyledons</taxon>
        <taxon>Gunneridae</taxon>
        <taxon>Pentapetalae</taxon>
        <taxon>asterids</taxon>
        <taxon>Ericales</taxon>
        <taxon>Theaceae</taxon>
        <taxon>Camellia</taxon>
    </lineage>
</organism>
<sequence>MYYNGIYHLFYQYNPKGAVWGNIVWAHSVSTDLINWKPLPPAIYPSKPFDQYGTWSQFSQATILPGNKPIILYTGIIDKNNTQVQNYAIPANYSDLYLQKWIKPNNNPLVFPAGVNKTAFRDRTTAWFGKDGHWRILVGGRRKYRGIAHLYRSRDFMKWTKAQYPLHSSAMTGMSECPDFYPVSLDSENGLEVSVIEGNIKHVLKVSLDETRYEYYTIGKYFWKIDKYTFFDAGKNRRILWGWANESDTSIEDVKKGWAGIQTIPRKVWLDKSEKQLVQWPVEELETLIKSSIWETMLKSKKLQLHRFDSCSRFSILIVWFCGTKNDHLLQTLS</sequence>
<dbReference type="Pfam" id="PF00251">
    <property type="entry name" value="Glyco_hydro_32N"/>
    <property type="match status" value="1"/>
</dbReference>
<evidence type="ECO:0000256" key="1">
    <source>
        <dbReference type="ARBA" id="ARBA00009902"/>
    </source>
</evidence>
<dbReference type="CDD" id="cd18624">
    <property type="entry name" value="GH32_Fruct1-like"/>
    <property type="match status" value="1"/>
</dbReference>
<evidence type="ECO:0000313" key="5">
    <source>
        <dbReference type="EMBL" id="KAF5956314.1"/>
    </source>
</evidence>
<gene>
    <name evidence="5" type="ORF">HYC85_003539</name>
</gene>
<protein>
    <recommendedName>
        <fullName evidence="4">Glycosyl hydrolase family 32 N-terminal domain-containing protein</fullName>
    </recommendedName>
</protein>
<keyword evidence="3" id="KW-0326">Glycosidase</keyword>
<comment type="caution">
    <text evidence="5">The sequence shown here is derived from an EMBL/GenBank/DDBJ whole genome shotgun (WGS) entry which is preliminary data.</text>
</comment>